<dbReference type="GO" id="GO:0016787">
    <property type="term" value="F:hydrolase activity"/>
    <property type="evidence" value="ECO:0007669"/>
    <property type="project" value="UniProtKB-KW"/>
</dbReference>
<evidence type="ECO:0000259" key="3">
    <source>
        <dbReference type="Pfam" id="PF07486"/>
    </source>
</evidence>
<dbReference type="InterPro" id="IPR011105">
    <property type="entry name" value="Cell_wall_hydrolase_SleB"/>
</dbReference>
<evidence type="ECO:0000256" key="1">
    <source>
        <dbReference type="SAM" id="Coils"/>
    </source>
</evidence>
<keyword evidence="4" id="KW-0378">Hydrolase</keyword>
<reference evidence="4 5" key="1">
    <citation type="submission" date="2020-01" db="EMBL/GenBank/DDBJ databases">
        <title>Patterns of diversity and host range of bacteriophage communities associated with bean-nodulatin bacteria.</title>
        <authorList>
            <person name="Vann Cauwenberghe J."/>
            <person name="Santamaria R.I."/>
            <person name="Bustos P."/>
            <person name="Juarez S."/>
            <person name="Gonzalez V."/>
        </authorList>
    </citation>
    <scope>NUCLEOTIDE SEQUENCE [LARGE SCALE GENOMIC DNA]</scope>
</reference>
<feature type="domain" description="Cell wall hydrolase SleB" evidence="3">
    <location>
        <begin position="245"/>
        <end position="369"/>
    </location>
</feature>
<organism evidence="4 5">
    <name type="scientific">Rhizobium phage RHph_N37</name>
    <dbReference type="NCBI Taxonomy" id="2509749"/>
    <lineage>
        <taxon>Viruses</taxon>
        <taxon>Duplodnaviria</taxon>
        <taxon>Heunggongvirae</taxon>
        <taxon>Uroviricota</taxon>
        <taxon>Caudoviricetes</taxon>
        <taxon>Autographivirales</taxon>
        <taxon>Dunnvirinae</taxon>
        <taxon>Cuernavacavirus</taxon>
        <taxon>Cuernavacavirus RHphN37</taxon>
    </lineage>
</organism>
<evidence type="ECO:0000256" key="2">
    <source>
        <dbReference type="SAM" id="MobiDB-lite"/>
    </source>
</evidence>
<dbReference type="Pfam" id="PF07486">
    <property type="entry name" value="Hydrolase_2"/>
    <property type="match status" value="1"/>
</dbReference>
<name>A0A7S5R8W4_9CAUD</name>
<feature type="region of interest" description="Disordered" evidence="2">
    <location>
        <begin position="1"/>
        <end position="31"/>
    </location>
</feature>
<dbReference type="InterPro" id="IPR042047">
    <property type="entry name" value="SleB_dom1"/>
</dbReference>
<keyword evidence="5" id="KW-1185">Reference proteome</keyword>
<accession>A0A7S5R8W4</accession>
<feature type="coiled-coil region" evidence="1">
    <location>
        <begin position="616"/>
        <end position="643"/>
    </location>
</feature>
<protein>
    <submittedName>
        <fullName evidence="4">Cell wall hydrolase SleB-like protein</fullName>
    </submittedName>
</protein>
<dbReference type="Gene3D" id="1.10.10.2520">
    <property type="entry name" value="Cell wall hydrolase SleB, domain 1"/>
    <property type="match status" value="1"/>
</dbReference>
<sequence length="1080" mass="117383">MADLGRREVVSDPLALNPREKGADRSLPTYGVRNPQLSAGNAASKQGMQALGAIDGLMAIATKVFDQQADQAQTEGKIGWMQGKTQAEIAKTGGQYGEQGWQAMESVNSAQGWFAQEMDFLTNGDGKTMDPDTYRKHIMESQKNALKGLDSKDPVVRKAWASAFDGFAPRLAGSQVEAHNQYNKDRAFTGFQNMLMGGADTNSDASVPTQDGNFRISQTPVAEPVNATGNDRDIVIRTMLGEAAGEGAEGLAAVAHVIVNRSRDPRWSSSLQGVALQENQFSAWNKGPGGNDPLKWDSKSPAYQRAGEIYDAVVSGHHVDPTGGAVYYYSPSGMNALVAEGSQSNTVPPWLAAATKEMGGQVRLGNHIFTGKSAGSRGTGGGAMSRDAYGRPAATAGSDVADGPKGAEVFAAPEAVQSPSRGSQIQRQIMNSPLDPVSKSKALGKAIVLKLDAGDDNLLNDSGGIATMVALGADQADIDAVYKAKQRFDEKKDKEYDSTFERARSDLISRVQNGDLDSADKIQGALDEFYNQYHGTEADAKSLARQAYAEFARADKDTVVPLELRNLGASLYDKLQSGLITPEEAGQGLIDYGKRNPGIKKSVIDSYVGKMYDLKQQMINQDRAKMETKLEKATKEKEVINRAQGALLRGSGLKGLDGTVSIPDEDNPGKTKEVTGEEYGVYALQKNTKDHLQRQVTEGKMTKEQAAVEYNKTVYENLADQGVYDKQFGRQVSAAVSGDLIGKDGKPTDAAMHALDWYMQLRDNPKVGGDYLAGTIEDDSARTLLETAAQMYDGRANIADSLVRANTILNANPDALTDIRKATEVETNVSFKASQAVGDMLNRGNWMARLINGQDWDPARISQMATNNMTKLSAWVADRSKTYQLQNSKEPINVSVVKAKDDLARNSIVMGDSVIIGDERKKTRLDQVMGLEGYDRTAPNDALTEYLASGAGSKHWGVLWDDQTGLRMGKNSDGSMPIWLFHKNQPRVQVTYNPEFQQLEVQLYKKDGTDETVPFKPMMLDPKILGDRYKQVQGLDRGGYLSRTTRAVVDDFATTSQEYDATKRVSELGTQMGKMFKPKQ</sequence>
<gene>
    <name evidence="4" type="ORF">EVC00_041</name>
</gene>
<dbReference type="Proteomes" id="UP000642258">
    <property type="component" value="Segment"/>
</dbReference>
<keyword evidence="1" id="KW-0175">Coiled coil</keyword>
<evidence type="ECO:0000313" key="4">
    <source>
        <dbReference type="EMBL" id="QIG73147.1"/>
    </source>
</evidence>
<feature type="compositionally biased region" description="Basic and acidic residues" evidence="2">
    <location>
        <begin position="1"/>
        <end position="10"/>
    </location>
</feature>
<dbReference type="EMBL" id="MN988528">
    <property type="protein sequence ID" value="QIG73147.1"/>
    <property type="molecule type" value="Genomic_DNA"/>
</dbReference>
<feature type="region of interest" description="Disordered" evidence="2">
    <location>
        <begin position="369"/>
        <end position="401"/>
    </location>
</feature>
<evidence type="ECO:0000313" key="5">
    <source>
        <dbReference type="Proteomes" id="UP000642258"/>
    </source>
</evidence>
<proteinExistence type="predicted"/>